<proteinExistence type="inferred from homology"/>
<comment type="catalytic activity">
    <reaction evidence="1 9">
        <text>1-(2-carboxyphenylamino)-1-deoxy-D-ribulose 5-phosphate + H(+) = (1S,2R)-1-C-(indol-3-yl)glycerol 3-phosphate + CO2 + H2O</text>
        <dbReference type="Rhea" id="RHEA:23476"/>
        <dbReference type="ChEBI" id="CHEBI:15377"/>
        <dbReference type="ChEBI" id="CHEBI:15378"/>
        <dbReference type="ChEBI" id="CHEBI:16526"/>
        <dbReference type="ChEBI" id="CHEBI:58613"/>
        <dbReference type="ChEBI" id="CHEBI:58866"/>
        <dbReference type="EC" id="4.1.1.48"/>
    </reaction>
</comment>
<dbReference type="SUPFAM" id="SSF51366">
    <property type="entry name" value="Ribulose-phoshate binding barrel"/>
    <property type="match status" value="1"/>
</dbReference>
<dbReference type="RefSeq" id="WP_113971409.1">
    <property type="nucleotide sequence ID" value="NZ_QNRJ01000030.1"/>
</dbReference>
<evidence type="ECO:0000256" key="9">
    <source>
        <dbReference type="HAMAP-Rule" id="MF_00134"/>
    </source>
</evidence>
<organism evidence="11 12">
    <name type="scientific">Rossellomorea aquimaris</name>
    <dbReference type="NCBI Taxonomy" id="189382"/>
    <lineage>
        <taxon>Bacteria</taxon>
        <taxon>Bacillati</taxon>
        <taxon>Bacillota</taxon>
        <taxon>Bacilli</taxon>
        <taxon>Bacillales</taxon>
        <taxon>Bacillaceae</taxon>
        <taxon>Rossellomorea</taxon>
    </lineage>
</organism>
<dbReference type="FunFam" id="3.20.20.70:FF:000024">
    <property type="entry name" value="Indole-3-glycerol phosphate synthase"/>
    <property type="match status" value="1"/>
</dbReference>
<evidence type="ECO:0000256" key="3">
    <source>
        <dbReference type="ARBA" id="ARBA00008737"/>
    </source>
</evidence>
<evidence type="ECO:0000256" key="6">
    <source>
        <dbReference type="ARBA" id="ARBA00022822"/>
    </source>
</evidence>
<comment type="pathway">
    <text evidence="2 9">Amino-acid biosynthesis; L-tryptophan biosynthesis; L-tryptophan from chorismate: step 4/5.</text>
</comment>
<comment type="similarity">
    <text evidence="3 9">Belongs to the TrpC family.</text>
</comment>
<evidence type="ECO:0000259" key="10">
    <source>
        <dbReference type="Pfam" id="PF00218"/>
    </source>
</evidence>
<keyword evidence="7 9" id="KW-0057">Aromatic amino acid biosynthesis</keyword>
<comment type="caution">
    <text evidence="11">The sequence shown here is derived from an EMBL/GenBank/DDBJ whole genome shotgun (WGS) entry which is preliminary data.</text>
</comment>
<evidence type="ECO:0000313" key="12">
    <source>
        <dbReference type="Proteomes" id="UP000252118"/>
    </source>
</evidence>
<dbReference type="GO" id="GO:0004425">
    <property type="term" value="F:indole-3-glycerol-phosphate synthase activity"/>
    <property type="evidence" value="ECO:0007669"/>
    <property type="project" value="UniProtKB-UniRule"/>
</dbReference>
<dbReference type="HAMAP" id="MF_00134_B">
    <property type="entry name" value="IGPS_B"/>
    <property type="match status" value="1"/>
</dbReference>
<keyword evidence="6 9" id="KW-0822">Tryptophan biosynthesis</keyword>
<dbReference type="EMBL" id="QNRJ01000030">
    <property type="protein sequence ID" value="RBO99672.1"/>
    <property type="molecule type" value="Genomic_DNA"/>
</dbReference>
<dbReference type="PANTHER" id="PTHR22854">
    <property type="entry name" value="TRYPTOPHAN BIOSYNTHESIS PROTEIN"/>
    <property type="match status" value="1"/>
</dbReference>
<name>A0A366EBH3_9BACI</name>
<dbReference type="PANTHER" id="PTHR22854:SF2">
    <property type="entry name" value="INDOLE-3-GLYCEROL-PHOSPHATE SYNTHASE"/>
    <property type="match status" value="1"/>
</dbReference>
<dbReference type="InterPro" id="IPR045186">
    <property type="entry name" value="Indole-3-glycerol_P_synth"/>
</dbReference>
<accession>A0A366EBH3</accession>
<dbReference type="InterPro" id="IPR013785">
    <property type="entry name" value="Aldolase_TIM"/>
</dbReference>
<sequence>MSTILQTILEKKKEEVKELKSAGYESYYYKGAPRNSLYEALKSASRLQVIAEIKRASPSKGDIRTEVNPVIQAKKYEEAGACAISVLTDAPFFKGSMEDLANVRKAVSLPILCKDFIIDEIQIDRAKDAGANVILLIVAALDVNRLQELNSYATKLGLEVLVEVHNEEEMNVAMELGATIIGVNNRNLKTFEVNLLITETLGSMVNGTDILFISESGIRNEEDCHRVVNAGADGVLVGETLMRSDDPVTKLASLQVRKGVVK</sequence>
<dbReference type="Pfam" id="PF00218">
    <property type="entry name" value="IGPS"/>
    <property type="match status" value="1"/>
</dbReference>
<dbReference type="NCBIfam" id="NF001377">
    <property type="entry name" value="PRK00278.2-4"/>
    <property type="match status" value="1"/>
</dbReference>
<dbReference type="Gene3D" id="3.20.20.70">
    <property type="entry name" value="Aldolase class I"/>
    <property type="match status" value="1"/>
</dbReference>
<evidence type="ECO:0000256" key="7">
    <source>
        <dbReference type="ARBA" id="ARBA00023141"/>
    </source>
</evidence>
<gene>
    <name evidence="9" type="primary">trpC</name>
    <name evidence="11" type="ORF">DET59_13030</name>
</gene>
<dbReference type="UniPathway" id="UPA00035">
    <property type="reaction ID" value="UER00043"/>
</dbReference>
<dbReference type="InterPro" id="IPR001468">
    <property type="entry name" value="Indole-3-GlycerolPSynthase_CS"/>
</dbReference>
<evidence type="ECO:0000256" key="4">
    <source>
        <dbReference type="ARBA" id="ARBA00022605"/>
    </source>
</evidence>
<dbReference type="OrthoDB" id="9804217at2"/>
<dbReference type="EC" id="4.1.1.48" evidence="9"/>
<dbReference type="GO" id="GO:0004640">
    <property type="term" value="F:phosphoribosylanthranilate isomerase activity"/>
    <property type="evidence" value="ECO:0007669"/>
    <property type="project" value="TreeGrafter"/>
</dbReference>
<dbReference type="PROSITE" id="PS00614">
    <property type="entry name" value="IGPS"/>
    <property type="match status" value="1"/>
</dbReference>
<dbReference type="AlphaFoldDB" id="A0A366EBH3"/>
<reference evidence="11 12" key="1">
    <citation type="submission" date="2018-06" db="EMBL/GenBank/DDBJ databases">
        <title>Freshwater and sediment microbial communities from various areas in North America, analyzing microbe dynamics in response to fracking.</title>
        <authorList>
            <person name="Lamendella R."/>
        </authorList>
    </citation>
    <scope>NUCLEOTIDE SEQUENCE [LARGE SCALE GENOMIC DNA]</scope>
    <source>
        <strain evidence="11 12">97B</strain>
    </source>
</reference>
<dbReference type="InterPro" id="IPR011060">
    <property type="entry name" value="RibuloseP-bd_barrel"/>
</dbReference>
<dbReference type="NCBIfam" id="NF001371">
    <property type="entry name" value="PRK00278.1-3"/>
    <property type="match status" value="1"/>
</dbReference>
<feature type="domain" description="Indole-3-glycerol phosphate synthase" evidence="10">
    <location>
        <begin position="5"/>
        <end position="252"/>
    </location>
</feature>
<evidence type="ECO:0000256" key="5">
    <source>
        <dbReference type="ARBA" id="ARBA00022793"/>
    </source>
</evidence>
<protein>
    <recommendedName>
        <fullName evidence="9">Indole-3-glycerol phosphate synthase</fullName>
        <shortName evidence="9">IGPS</shortName>
        <ecNumber evidence="9">4.1.1.48</ecNumber>
    </recommendedName>
</protein>
<evidence type="ECO:0000256" key="1">
    <source>
        <dbReference type="ARBA" id="ARBA00001633"/>
    </source>
</evidence>
<keyword evidence="8 9" id="KW-0456">Lyase</keyword>
<dbReference type="GO" id="GO:0000162">
    <property type="term" value="P:L-tryptophan biosynthetic process"/>
    <property type="evidence" value="ECO:0007669"/>
    <property type="project" value="UniProtKB-UniRule"/>
</dbReference>
<dbReference type="InterPro" id="IPR013798">
    <property type="entry name" value="Indole-3-glycerol_P_synth_dom"/>
</dbReference>
<keyword evidence="5 9" id="KW-0210">Decarboxylase</keyword>
<dbReference type="HAMAP" id="MF_00134_A">
    <property type="entry name" value="IGPS_A"/>
    <property type="match status" value="1"/>
</dbReference>
<keyword evidence="4 9" id="KW-0028">Amino-acid biosynthesis</keyword>
<evidence type="ECO:0000313" key="11">
    <source>
        <dbReference type="EMBL" id="RBO99672.1"/>
    </source>
</evidence>
<evidence type="ECO:0000256" key="8">
    <source>
        <dbReference type="ARBA" id="ARBA00023239"/>
    </source>
</evidence>
<evidence type="ECO:0000256" key="2">
    <source>
        <dbReference type="ARBA" id="ARBA00004696"/>
    </source>
</evidence>
<dbReference type="CDD" id="cd00331">
    <property type="entry name" value="IGPS"/>
    <property type="match status" value="1"/>
</dbReference>
<dbReference type="Proteomes" id="UP000252118">
    <property type="component" value="Unassembled WGS sequence"/>
</dbReference>